<evidence type="ECO:0000313" key="2">
    <source>
        <dbReference type="EMBL" id="KAJ1608298.1"/>
    </source>
</evidence>
<feature type="compositionally biased region" description="Gly residues" evidence="1">
    <location>
        <begin position="131"/>
        <end position="141"/>
    </location>
</feature>
<dbReference type="AlphaFoldDB" id="A0A9D5HV60"/>
<organism evidence="2">
    <name type="scientific">Cryptosporidium canis</name>
    <dbReference type="NCBI Taxonomy" id="195482"/>
    <lineage>
        <taxon>Eukaryota</taxon>
        <taxon>Sar</taxon>
        <taxon>Alveolata</taxon>
        <taxon>Apicomplexa</taxon>
        <taxon>Conoidasida</taxon>
        <taxon>Coccidia</taxon>
        <taxon>Eucoccidiorida</taxon>
        <taxon>Eimeriorina</taxon>
        <taxon>Cryptosporidiidae</taxon>
        <taxon>Cryptosporidium</taxon>
    </lineage>
</organism>
<dbReference type="Proteomes" id="UP001067231">
    <property type="component" value="Unassembled WGS sequence"/>
</dbReference>
<reference evidence="2" key="1">
    <citation type="submission" date="2022-10" db="EMBL/GenBank/DDBJ databases">
        <title>Adaptive evolution leads to modifications in subtelomeric GC content in a zoonotic Cryptosporidium species.</title>
        <authorList>
            <person name="Li J."/>
            <person name="Feng Y."/>
            <person name="Xiao L."/>
        </authorList>
    </citation>
    <scope>NUCLEOTIDE SEQUENCE</scope>
    <source>
        <strain evidence="2">33844</strain>
    </source>
</reference>
<proteinExistence type="predicted"/>
<dbReference type="EMBL" id="JAPCXC010000045">
    <property type="protein sequence ID" value="KAJ1608298.1"/>
    <property type="molecule type" value="Genomic_DNA"/>
</dbReference>
<sequence>MVSLHLLIHPGDGTGSSASRSSRSSPKDGADGHSNYGGSRRDPYSQSSPPGGYDHYHSGHGIRSIHSASGSPPLYSVNFNFPASGAGSASGKSHAGATGSVYSGGYGDKTRPQAPFTVTYVTPYSTLLGTGSIGGQPGYGSRGSALRRRGRFESGPEPISVAPQTKGAAGQDRQSTGPTSRGESAGQDGSPGGRGASTPLRSRVYDENDELLTIYSGDYHNSRSVGEEILTQATTAHSTIYRSLSLCKSKLLRFDPTSKMALSVYKGLHLREESLPKSEKKLKVSNLLQYGDMVSSISHITAESTKNLSLSSKIEALTFMDQLFFEFSAFAGIHSFQSLTQRPELWL</sequence>
<protein>
    <submittedName>
        <fullName evidence="2">Signal peptide-containing protein</fullName>
    </submittedName>
</protein>
<accession>A0A9D5HV60</accession>
<gene>
    <name evidence="2" type="ORF">OJ253_1981</name>
</gene>
<name>A0A9D5HV60_9CRYT</name>
<evidence type="ECO:0000256" key="1">
    <source>
        <dbReference type="SAM" id="MobiDB-lite"/>
    </source>
</evidence>
<feature type="region of interest" description="Disordered" evidence="1">
    <location>
        <begin position="1"/>
        <end position="65"/>
    </location>
</feature>
<comment type="caution">
    <text evidence="2">The sequence shown here is derived from an EMBL/GenBank/DDBJ whole genome shotgun (WGS) entry which is preliminary data.</text>
</comment>
<feature type="compositionally biased region" description="Polar residues" evidence="1">
    <location>
        <begin position="172"/>
        <end position="182"/>
    </location>
</feature>
<feature type="region of interest" description="Disordered" evidence="1">
    <location>
        <begin position="129"/>
        <end position="203"/>
    </location>
</feature>